<evidence type="ECO:0000313" key="2">
    <source>
        <dbReference type="EMBL" id="CAK8683545.1"/>
    </source>
</evidence>
<proteinExistence type="predicted"/>
<evidence type="ECO:0000313" key="3">
    <source>
        <dbReference type="Proteomes" id="UP001642483"/>
    </source>
</evidence>
<accession>A0ABP0FWI9</accession>
<feature type="compositionally biased region" description="Polar residues" evidence="1">
    <location>
        <begin position="88"/>
        <end position="100"/>
    </location>
</feature>
<gene>
    <name evidence="2" type="ORF">CVLEPA_LOCUS14611</name>
</gene>
<sequence length="100" mass="11343">MKIADCGIVRSSHCNVKASSFTSVKALEKMPPLPFTNLRKNFRAFEEKVDYIYVGFALRSKMFARRSADLDGPPKGKSGNKSPRTDTEQITSRRQYTIPR</sequence>
<evidence type="ECO:0000256" key="1">
    <source>
        <dbReference type="SAM" id="MobiDB-lite"/>
    </source>
</evidence>
<dbReference type="EMBL" id="CAWYQH010000097">
    <property type="protein sequence ID" value="CAK8683545.1"/>
    <property type="molecule type" value="Genomic_DNA"/>
</dbReference>
<reference evidence="2 3" key="1">
    <citation type="submission" date="2024-02" db="EMBL/GenBank/DDBJ databases">
        <authorList>
            <person name="Daric V."/>
            <person name="Darras S."/>
        </authorList>
    </citation>
    <scope>NUCLEOTIDE SEQUENCE [LARGE SCALE GENOMIC DNA]</scope>
</reference>
<keyword evidence="3" id="KW-1185">Reference proteome</keyword>
<comment type="caution">
    <text evidence="2">The sequence shown here is derived from an EMBL/GenBank/DDBJ whole genome shotgun (WGS) entry which is preliminary data.</text>
</comment>
<protein>
    <submittedName>
        <fullName evidence="2">Uncharacterized protein</fullName>
    </submittedName>
</protein>
<organism evidence="2 3">
    <name type="scientific">Clavelina lepadiformis</name>
    <name type="common">Light-bulb sea squirt</name>
    <name type="synonym">Ascidia lepadiformis</name>
    <dbReference type="NCBI Taxonomy" id="159417"/>
    <lineage>
        <taxon>Eukaryota</taxon>
        <taxon>Metazoa</taxon>
        <taxon>Chordata</taxon>
        <taxon>Tunicata</taxon>
        <taxon>Ascidiacea</taxon>
        <taxon>Aplousobranchia</taxon>
        <taxon>Clavelinidae</taxon>
        <taxon>Clavelina</taxon>
    </lineage>
</organism>
<feature type="region of interest" description="Disordered" evidence="1">
    <location>
        <begin position="67"/>
        <end position="100"/>
    </location>
</feature>
<dbReference type="Proteomes" id="UP001642483">
    <property type="component" value="Unassembled WGS sequence"/>
</dbReference>
<name>A0ABP0FWI9_CLALP</name>